<dbReference type="Pfam" id="PF16015">
    <property type="entry name" value="Promethin"/>
    <property type="match status" value="1"/>
</dbReference>
<sequence>MEAARLLVQRLSNAFNAILPPEKRAAVRNLLQDFAYVYPKLAVFLFFNLALTGLPLLLFVAFALTIFVSSLIAALLGAILITLLITTFAIFAASLLLLPTVFLTTLAASSLYFWGLVAYYIFVHLQKRGTTPSDNTIQSTNHLPSDDGEWEHAEDDEFGQSIVGTDVVAIDNAIPSKDAASSGDTAPTDGAVPTDDANPSDNAIPSTDHDQSTPGVHSANAMNGKVHDWSGESVSFKTGTTFKPTGRPKVEAKDSAVGLDGIKEKPLQRFDAMASQAYDGGDVDPHMSSLADTIRSELASPAAFKNRKSPRISPTPTPPASTAPRQLFQYAKLRKEHPDGLRQDSKGLFKVDDIASDSSLEEPNREQRLDANQPLRKRSASSFTSMSRDPSIAIQPIKRGQTAIHLPTNLDTGKLNPPAIISQTMPLSMPELERSLDHTKLKTAMLKEGTNPAIGNIIYAPVDPNTAHVADIEDNCDSETSSRKSSVEIERLVDDTTSADEMDFAKMPPTPEDERGASIKSSISPYTGEIVESYFGDQGA</sequence>
<feature type="compositionally biased region" description="Polar residues" evidence="1">
    <location>
        <begin position="131"/>
        <end position="143"/>
    </location>
</feature>
<evidence type="ECO:0000256" key="1">
    <source>
        <dbReference type="SAM" id="MobiDB-lite"/>
    </source>
</evidence>
<keyword evidence="2" id="KW-0472">Membrane</keyword>
<organism evidence="3 4">
    <name type="scientific">Venturia inaequalis</name>
    <name type="common">Apple scab fungus</name>
    <dbReference type="NCBI Taxonomy" id="5025"/>
    <lineage>
        <taxon>Eukaryota</taxon>
        <taxon>Fungi</taxon>
        <taxon>Dikarya</taxon>
        <taxon>Ascomycota</taxon>
        <taxon>Pezizomycotina</taxon>
        <taxon>Dothideomycetes</taxon>
        <taxon>Pleosporomycetidae</taxon>
        <taxon>Venturiales</taxon>
        <taxon>Venturiaceae</taxon>
        <taxon>Venturia</taxon>
    </lineage>
</organism>
<keyword evidence="2" id="KW-1133">Transmembrane helix</keyword>
<feature type="transmembrane region" description="Helical" evidence="2">
    <location>
        <begin position="101"/>
        <end position="122"/>
    </location>
</feature>
<feature type="transmembrane region" description="Helical" evidence="2">
    <location>
        <begin position="71"/>
        <end position="95"/>
    </location>
</feature>
<proteinExistence type="predicted"/>
<reference evidence="3 4" key="1">
    <citation type="submission" date="2018-12" db="EMBL/GenBank/DDBJ databases">
        <title>Venturia inaequalis Genome Resource.</title>
        <authorList>
            <person name="Lichtner F.J."/>
        </authorList>
    </citation>
    <scope>NUCLEOTIDE SEQUENCE [LARGE SCALE GENOMIC DNA]</scope>
    <source>
        <strain evidence="3 4">120213</strain>
    </source>
</reference>
<feature type="region of interest" description="Disordered" evidence="1">
    <location>
        <begin position="355"/>
        <end position="388"/>
    </location>
</feature>
<feature type="region of interest" description="Disordered" evidence="1">
    <location>
        <begin position="176"/>
        <end position="249"/>
    </location>
</feature>
<dbReference type="EMBL" id="WNWS01001517">
    <property type="protein sequence ID" value="KAE9961695.1"/>
    <property type="molecule type" value="Genomic_DNA"/>
</dbReference>
<dbReference type="AlphaFoldDB" id="A0A8H3U274"/>
<feature type="compositionally biased region" description="Polar residues" evidence="1">
    <location>
        <begin position="232"/>
        <end position="243"/>
    </location>
</feature>
<evidence type="ECO:0000313" key="3">
    <source>
        <dbReference type="EMBL" id="KAE9961695.1"/>
    </source>
</evidence>
<keyword evidence="2" id="KW-0812">Transmembrane</keyword>
<protein>
    <submittedName>
        <fullName evidence="3">Uncharacterized protein</fullName>
    </submittedName>
</protein>
<evidence type="ECO:0000313" key="4">
    <source>
        <dbReference type="Proteomes" id="UP000447873"/>
    </source>
</evidence>
<feature type="transmembrane region" description="Helical" evidence="2">
    <location>
        <begin position="41"/>
        <end position="64"/>
    </location>
</feature>
<evidence type="ECO:0000256" key="2">
    <source>
        <dbReference type="SAM" id="Phobius"/>
    </source>
</evidence>
<name>A0A8H3U274_VENIN</name>
<accession>A0A8H3U274</accession>
<gene>
    <name evidence="3" type="ORF">EG328_002005</name>
</gene>
<feature type="region of interest" description="Disordered" evidence="1">
    <location>
        <begin position="492"/>
        <end position="523"/>
    </location>
</feature>
<feature type="region of interest" description="Disordered" evidence="1">
    <location>
        <begin position="301"/>
        <end position="324"/>
    </location>
</feature>
<comment type="caution">
    <text evidence="3">The sequence shown here is derived from an EMBL/GenBank/DDBJ whole genome shotgun (WGS) entry which is preliminary data.</text>
</comment>
<feature type="region of interest" description="Disordered" evidence="1">
    <location>
        <begin position="131"/>
        <end position="152"/>
    </location>
</feature>
<dbReference type="Proteomes" id="UP000447873">
    <property type="component" value="Unassembled WGS sequence"/>
</dbReference>